<name>A0A182TX70_9DIPT</name>
<evidence type="ECO:0000259" key="2">
    <source>
        <dbReference type="Pfam" id="PF11127"/>
    </source>
</evidence>
<evidence type="ECO:0000313" key="3">
    <source>
        <dbReference type="EnsemblMetazoa" id="AMEC009929-PA"/>
    </source>
</evidence>
<reference evidence="3" key="2">
    <citation type="submission" date="2016-10" db="UniProtKB">
        <authorList>
            <consortium name="VectorBase"/>
        </authorList>
    </citation>
    <scope>IDENTIFICATION</scope>
    <source>
        <strain evidence="3">CM1001059</strain>
    </source>
</reference>
<proteinExistence type="predicted"/>
<reference evidence="3 4" key="1">
    <citation type="submission" date="2014-01" db="EMBL/GenBank/DDBJ databases">
        <title>The Genome Sequence of Anopheles melas CM1001059_A (V2).</title>
        <authorList>
            <consortium name="The Broad Institute Genomics Platform"/>
            <person name="Neafsey D.E."/>
            <person name="Besansky N."/>
            <person name="Howell P."/>
            <person name="Walton C."/>
            <person name="Young S.K."/>
            <person name="Zeng Q."/>
            <person name="Gargeya S."/>
            <person name="Fitzgerald M."/>
            <person name="Haas B."/>
            <person name="Abouelleil A."/>
            <person name="Allen A.W."/>
            <person name="Alvarado L."/>
            <person name="Arachchi H.M."/>
            <person name="Berlin A.M."/>
            <person name="Chapman S.B."/>
            <person name="Gainer-Dewar J."/>
            <person name="Goldberg J."/>
            <person name="Griggs A."/>
            <person name="Gujja S."/>
            <person name="Hansen M."/>
            <person name="Howarth C."/>
            <person name="Imamovic A."/>
            <person name="Ireland A."/>
            <person name="Larimer J."/>
            <person name="McCowan C."/>
            <person name="Murphy C."/>
            <person name="Pearson M."/>
            <person name="Poon T.W."/>
            <person name="Priest M."/>
            <person name="Roberts A."/>
            <person name="Saif S."/>
            <person name="Shea T."/>
            <person name="Sisk P."/>
            <person name="Sykes S."/>
            <person name="Wortman J."/>
            <person name="Nusbaum C."/>
            <person name="Birren B."/>
        </authorList>
    </citation>
    <scope>NUCLEOTIDE SEQUENCE [LARGE SCALE GENOMIC DNA]</scope>
    <source>
        <strain evidence="3 4">CM1001059</strain>
    </source>
</reference>
<evidence type="ECO:0000256" key="1">
    <source>
        <dbReference type="SAM" id="MobiDB-lite"/>
    </source>
</evidence>
<evidence type="ECO:0000313" key="4">
    <source>
        <dbReference type="Proteomes" id="UP000075902"/>
    </source>
</evidence>
<dbReference type="InterPro" id="IPR021309">
    <property type="entry name" value="YgaP-like_TM"/>
</dbReference>
<dbReference type="Pfam" id="PF11127">
    <property type="entry name" value="YgaP-like_TM"/>
    <property type="match status" value="1"/>
</dbReference>
<feature type="domain" description="Inner membrane protein YgaP-like transmembrane" evidence="2">
    <location>
        <begin position="6"/>
        <end position="58"/>
    </location>
</feature>
<reference evidence="3" key="3">
    <citation type="submission" date="2025-05" db="UniProtKB">
        <authorList>
            <consortium name="EnsemblMetazoa"/>
        </authorList>
    </citation>
    <scope>IDENTIFICATION</scope>
    <source>
        <strain evidence="3">CM1001059</strain>
    </source>
</reference>
<keyword evidence="4" id="KW-1185">Reference proteome</keyword>
<feature type="region of interest" description="Disordered" evidence="1">
    <location>
        <begin position="85"/>
        <end position="115"/>
    </location>
</feature>
<accession>A0A182TX70</accession>
<sequence length="115" mass="12350">MNHEYQNVHGIERALSLGTGLVALCTGIHRGGTAGTLKALTGALLLWRGTTGHCAMKGMVTDLEGELEYLRQRIARLREALPKVDNAQGKARTPTEAKVDNAIEETFPASDPISP</sequence>
<organism evidence="3 4">
    <name type="scientific">Anopheles melas</name>
    <dbReference type="NCBI Taxonomy" id="34690"/>
    <lineage>
        <taxon>Eukaryota</taxon>
        <taxon>Metazoa</taxon>
        <taxon>Ecdysozoa</taxon>
        <taxon>Arthropoda</taxon>
        <taxon>Hexapoda</taxon>
        <taxon>Insecta</taxon>
        <taxon>Pterygota</taxon>
        <taxon>Neoptera</taxon>
        <taxon>Endopterygota</taxon>
        <taxon>Diptera</taxon>
        <taxon>Nematocera</taxon>
        <taxon>Culicoidea</taxon>
        <taxon>Culicidae</taxon>
        <taxon>Anophelinae</taxon>
        <taxon>Anopheles</taxon>
    </lineage>
</organism>
<dbReference type="Proteomes" id="UP000075902">
    <property type="component" value="Unassembled WGS sequence"/>
</dbReference>
<dbReference type="EnsemblMetazoa" id="AMEC009929-RA">
    <property type="protein sequence ID" value="AMEC009929-PA"/>
    <property type="gene ID" value="AMEC009929"/>
</dbReference>
<dbReference type="AlphaFoldDB" id="A0A182TX70"/>
<protein>
    <recommendedName>
        <fullName evidence="2">Inner membrane protein YgaP-like transmembrane domain-containing protein</fullName>
    </recommendedName>
</protein>
<dbReference type="VEuPathDB" id="VectorBase:AMEC009929"/>